<protein>
    <submittedName>
        <fullName evidence="1">Uncharacterized protein</fullName>
    </submittedName>
</protein>
<gene>
    <name evidence="1" type="ORF">MCOR_14343</name>
</gene>
<dbReference type="EMBL" id="CACVKT020002492">
    <property type="protein sequence ID" value="CAC5378100.1"/>
    <property type="molecule type" value="Genomic_DNA"/>
</dbReference>
<evidence type="ECO:0000313" key="1">
    <source>
        <dbReference type="EMBL" id="CAC5378100.1"/>
    </source>
</evidence>
<proteinExistence type="predicted"/>
<keyword evidence="2" id="KW-1185">Reference proteome</keyword>
<sequence length="375" mass="44097">MNENLRNVIISIVLCLFIICGYLQRENIWEQQYIINQQSRHPPRFVGNVPDKPCTSSLCTSKRLNCSCTINKTGNSSGSGTRSANTGVLTKTALLDYLRDNLTSYFDEKKNKRQKPARCPAENSHKWDFNCVSLCPDMPHLSATSERAQVCIKCKSKRTIELVNVKQNTPIQTFPENSKCISEFVMQNCYDGNPVPSLVHYIWFSKKEMNFYHFLSFLSASKFLKPCLIMVHGDYPPFGFYWDYLLNLVPNIIHVQRNPPEAVFGIPLGNIEHKADVGRIQALQKLYDKRVPKREELYDKRVPKREELYDKRVPQREELYDKRVPKREELYDKRVPQREELYDKRVPKREELYDKRVPKREELYDKRVPKHEELI</sequence>
<evidence type="ECO:0000313" key="2">
    <source>
        <dbReference type="Proteomes" id="UP000507470"/>
    </source>
</evidence>
<dbReference type="PANTHER" id="PTHR46830:SF2">
    <property type="entry name" value="ALPHA-1,4-N-ACETYLGLUCOSAMINYLTRANSFERASE"/>
    <property type="match status" value="1"/>
</dbReference>
<dbReference type="AlphaFoldDB" id="A0A6J8B418"/>
<organism evidence="1 2">
    <name type="scientific">Mytilus coruscus</name>
    <name type="common">Sea mussel</name>
    <dbReference type="NCBI Taxonomy" id="42192"/>
    <lineage>
        <taxon>Eukaryota</taxon>
        <taxon>Metazoa</taxon>
        <taxon>Spiralia</taxon>
        <taxon>Lophotrochozoa</taxon>
        <taxon>Mollusca</taxon>
        <taxon>Bivalvia</taxon>
        <taxon>Autobranchia</taxon>
        <taxon>Pteriomorphia</taxon>
        <taxon>Mytilida</taxon>
        <taxon>Mytiloidea</taxon>
        <taxon>Mytilidae</taxon>
        <taxon>Mytilinae</taxon>
        <taxon>Mytilus</taxon>
    </lineage>
</organism>
<dbReference type="Proteomes" id="UP000507470">
    <property type="component" value="Unassembled WGS sequence"/>
</dbReference>
<dbReference type="PANTHER" id="PTHR46830">
    <property type="entry name" value="TRANSFERASE, PUTATIVE-RELATED"/>
    <property type="match status" value="1"/>
</dbReference>
<dbReference type="OrthoDB" id="6157653at2759"/>
<accession>A0A6J8B418</accession>
<reference evidence="1 2" key="1">
    <citation type="submission" date="2020-06" db="EMBL/GenBank/DDBJ databases">
        <authorList>
            <person name="Li R."/>
            <person name="Bekaert M."/>
        </authorList>
    </citation>
    <scope>NUCLEOTIDE SEQUENCE [LARGE SCALE GENOMIC DNA]</scope>
    <source>
        <strain evidence="2">wild</strain>
    </source>
</reference>
<name>A0A6J8B418_MYTCO</name>